<dbReference type="OrthoDB" id="2678554at2"/>
<accession>A0A1M6WGP3</accession>
<dbReference type="STRING" id="1121421.SAMN02745123_03628"/>
<proteinExistence type="predicted"/>
<name>A0A1M6WGP3_9FIRM</name>
<sequence>MDPYKELATLLDMRIKGQANQALSGIPSELGTMTATGLKLDTFKHEIKDYLLADWLVKVHFPAFSLVGTATSPVDNDGKNLPGATTSPKTRYDFFAREVQEVRLELKPGLKAGDRVLAIPVNNGQEAIILAKVVI</sequence>
<reference evidence="2" key="1">
    <citation type="submission" date="2016-11" db="EMBL/GenBank/DDBJ databases">
        <authorList>
            <person name="Varghese N."/>
            <person name="Submissions S."/>
        </authorList>
    </citation>
    <scope>NUCLEOTIDE SEQUENCE [LARGE SCALE GENOMIC DNA]</scope>
    <source>
        <strain evidence="2">DSM 10349</strain>
    </source>
</reference>
<evidence type="ECO:0000313" key="1">
    <source>
        <dbReference type="EMBL" id="SHK92952.1"/>
    </source>
</evidence>
<protein>
    <submittedName>
        <fullName evidence="1">Uncharacterized protein</fullName>
    </submittedName>
</protein>
<dbReference type="Proteomes" id="UP000183997">
    <property type="component" value="Unassembled WGS sequence"/>
</dbReference>
<gene>
    <name evidence="1" type="ORF">SAMN02745123_03628</name>
</gene>
<dbReference type="RefSeq" id="WP_072917164.1">
    <property type="nucleotide sequence ID" value="NZ_FRAR01000030.1"/>
</dbReference>
<keyword evidence="2" id="KW-1185">Reference proteome</keyword>
<dbReference type="EMBL" id="FRAR01000030">
    <property type="protein sequence ID" value="SHK92952.1"/>
    <property type="molecule type" value="Genomic_DNA"/>
</dbReference>
<evidence type="ECO:0000313" key="2">
    <source>
        <dbReference type="Proteomes" id="UP000183997"/>
    </source>
</evidence>
<organism evidence="1 2">
    <name type="scientific">Desulforamulus aeronauticus DSM 10349</name>
    <dbReference type="NCBI Taxonomy" id="1121421"/>
    <lineage>
        <taxon>Bacteria</taxon>
        <taxon>Bacillati</taxon>
        <taxon>Bacillota</taxon>
        <taxon>Clostridia</taxon>
        <taxon>Eubacteriales</taxon>
        <taxon>Peptococcaceae</taxon>
        <taxon>Desulforamulus</taxon>
    </lineage>
</organism>
<dbReference type="AlphaFoldDB" id="A0A1M6WGP3"/>